<proteinExistence type="predicted"/>
<dbReference type="GeneID" id="27714057"/>
<dbReference type="InterPro" id="IPR002867">
    <property type="entry name" value="IBR_dom"/>
</dbReference>
<dbReference type="GO" id="GO:0061630">
    <property type="term" value="F:ubiquitin protein ligase activity"/>
    <property type="evidence" value="ECO:0007669"/>
    <property type="project" value="UniProtKB-EC"/>
</dbReference>
<keyword evidence="6" id="KW-0677">Repeat</keyword>
<comment type="catalytic activity">
    <reaction evidence="1">
        <text>[E2 ubiquitin-conjugating enzyme]-S-ubiquitinyl-L-cysteine + [acceptor protein]-L-lysine = [E2 ubiquitin-conjugating enzyme]-L-cysteine + [acceptor protein]-N(6)-ubiquitinyl-L-lysine.</text>
        <dbReference type="EC" id="2.3.2.31"/>
    </reaction>
</comment>
<keyword evidence="7" id="KW-0863">Zinc-finger</keyword>
<reference evidence="11 12" key="1">
    <citation type="submission" date="2015-01" db="EMBL/GenBank/DDBJ databases">
        <title>The Genome Sequence of Fonsecaea multimorphosa CBS 102226.</title>
        <authorList>
            <consortium name="The Broad Institute Genomics Platform"/>
            <person name="Cuomo C."/>
            <person name="de Hoog S."/>
            <person name="Gorbushina A."/>
            <person name="Stielow B."/>
            <person name="Teixiera M."/>
            <person name="Abouelleil A."/>
            <person name="Chapman S.B."/>
            <person name="Priest M."/>
            <person name="Young S.K."/>
            <person name="Wortman J."/>
            <person name="Nusbaum C."/>
            <person name="Birren B."/>
        </authorList>
    </citation>
    <scope>NUCLEOTIDE SEQUENCE [LARGE SCALE GENOMIC DNA]</scope>
    <source>
        <strain evidence="11 12">CBS 102226</strain>
    </source>
</reference>
<name>A0A0D2IG71_9EURO</name>
<evidence type="ECO:0000256" key="4">
    <source>
        <dbReference type="ARBA" id="ARBA00022679"/>
    </source>
</evidence>
<sequence length="663" mass="74012">MRRLLEFPAAGAALPLAGDLSHAERLLKNARVRFGEGTKVLDVKFPSDDPGSHGNSPPTKVQVSTVLCSWYNPSKVVWLHYRSSLWATRASKRFDRRLHGRQITTKIQLPSKHHGRPKSIWSVQLNNVSGETTKDDLREHLKGVEPDDIVFGAPTSQKSPQEAVDLVKSHITHSGRKLRAFNLDSNLTGSRMKAFACFDSPSDARAVVALAQTHVSGLGSKLFVEMVAAVTVPVLRELHCVLKDRFEELQSNNKDDVRISAYDHREVKLVMMRIYGPRPQSVAHVKTKLGELLTGTVVLDDSGSALWHDFFTKEEGLSSLKSVCQAGKVFVYRDLRKQQLQLYGLETLFEDTRRAIIHFLSSHSSIHLLALDGELFATALSGGFRRLVRKFGKKSAKLDILQNPPVIVIQGSLRDWELAKSIILERPPPEADSQLANDSQECPCCFSTADDPVKLDCGHTYCCGCFEGLCEEVKHNRVPIMCFGDCNNCGHIVSLKELKKILDFHKFEAILETSFESYIRSQPDKMQYCPTPDCPTIYKVSDEAGAFTCVNCLTSICVKCRRLSHDGLSCTQAHDENTASREYERYKKQNNVKDCPKCGAAIFKDGGCDHMICGGCGIHICWVCLETFTGEPECYSHLLRVHGTYGNLVPEEVQRAEFGQVGW</sequence>
<dbReference type="CDD" id="cd20335">
    <property type="entry name" value="BRcat_RBR"/>
    <property type="match status" value="1"/>
</dbReference>
<dbReference type="PANTHER" id="PTHR22770:SF13">
    <property type="entry name" value="RING-TYPE DOMAIN-CONTAINING PROTEIN"/>
    <property type="match status" value="1"/>
</dbReference>
<accession>A0A0D2IG71</accession>
<dbReference type="PANTHER" id="PTHR22770">
    <property type="entry name" value="UBIQUITIN CONJUGATING ENZYME 7 INTERACTING PROTEIN-RELATED"/>
    <property type="match status" value="1"/>
</dbReference>
<dbReference type="GO" id="GO:0097039">
    <property type="term" value="P:protein linear polyubiquitination"/>
    <property type="evidence" value="ECO:0007669"/>
    <property type="project" value="TreeGrafter"/>
</dbReference>
<evidence type="ECO:0000256" key="3">
    <source>
        <dbReference type="ARBA" id="ARBA00012251"/>
    </source>
</evidence>
<dbReference type="InterPro" id="IPR051628">
    <property type="entry name" value="LUBAC_E3_Ligases"/>
</dbReference>
<keyword evidence="4" id="KW-0808">Transferase</keyword>
<evidence type="ECO:0000256" key="5">
    <source>
        <dbReference type="ARBA" id="ARBA00022723"/>
    </source>
</evidence>
<dbReference type="AlphaFoldDB" id="A0A0D2IG71"/>
<dbReference type="InterPro" id="IPR044066">
    <property type="entry name" value="TRIAD_supradom"/>
</dbReference>
<feature type="domain" description="RING-type" evidence="10">
    <location>
        <begin position="438"/>
        <end position="641"/>
    </location>
</feature>
<dbReference type="Gene3D" id="1.20.120.1750">
    <property type="match status" value="1"/>
</dbReference>
<dbReference type="STRING" id="1442371.A0A0D2IG71"/>
<dbReference type="EC" id="2.3.2.31" evidence="3"/>
<evidence type="ECO:0000256" key="1">
    <source>
        <dbReference type="ARBA" id="ARBA00001798"/>
    </source>
</evidence>
<comment type="pathway">
    <text evidence="2">Protein modification; protein ubiquitination.</text>
</comment>
<dbReference type="RefSeq" id="XP_016630179.1">
    <property type="nucleotide sequence ID" value="XM_016778808.1"/>
</dbReference>
<keyword evidence="12" id="KW-1185">Reference proteome</keyword>
<dbReference type="GO" id="GO:0000151">
    <property type="term" value="C:ubiquitin ligase complex"/>
    <property type="evidence" value="ECO:0007669"/>
    <property type="project" value="TreeGrafter"/>
</dbReference>
<dbReference type="Pfam" id="PF22605">
    <property type="entry name" value="IBR_2"/>
    <property type="match status" value="1"/>
</dbReference>
<dbReference type="GO" id="GO:0043130">
    <property type="term" value="F:ubiquitin binding"/>
    <property type="evidence" value="ECO:0007669"/>
    <property type="project" value="TreeGrafter"/>
</dbReference>
<evidence type="ECO:0000259" key="10">
    <source>
        <dbReference type="PROSITE" id="PS51873"/>
    </source>
</evidence>
<evidence type="ECO:0000256" key="6">
    <source>
        <dbReference type="ARBA" id="ARBA00022737"/>
    </source>
</evidence>
<keyword evidence="9" id="KW-0862">Zinc</keyword>
<gene>
    <name evidence="11" type="ORF">Z520_08311</name>
</gene>
<organism evidence="11 12">
    <name type="scientific">Fonsecaea multimorphosa CBS 102226</name>
    <dbReference type="NCBI Taxonomy" id="1442371"/>
    <lineage>
        <taxon>Eukaryota</taxon>
        <taxon>Fungi</taxon>
        <taxon>Dikarya</taxon>
        <taxon>Ascomycota</taxon>
        <taxon>Pezizomycotina</taxon>
        <taxon>Eurotiomycetes</taxon>
        <taxon>Chaetothyriomycetidae</taxon>
        <taxon>Chaetothyriales</taxon>
        <taxon>Herpotrichiellaceae</taxon>
        <taxon>Fonsecaea</taxon>
    </lineage>
</organism>
<keyword evidence="8" id="KW-0833">Ubl conjugation pathway</keyword>
<dbReference type="CDD" id="cd22585">
    <property type="entry name" value="Rcat_RBR_DEAH12-like"/>
    <property type="match status" value="1"/>
</dbReference>
<evidence type="ECO:0000313" key="11">
    <source>
        <dbReference type="EMBL" id="KIX96056.1"/>
    </source>
</evidence>
<dbReference type="SMART" id="SM00647">
    <property type="entry name" value="IBR"/>
    <property type="match status" value="2"/>
</dbReference>
<dbReference type="VEuPathDB" id="FungiDB:Z520_08311"/>
<evidence type="ECO:0000256" key="7">
    <source>
        <dbReference type="ARBA" id="ARBA00022771"/>
    </source>
</evidence>
<dbReference type="Pfam" id="PF01485">
    <property type="entry name" value="IBR"/>
    <property type="match status" value="1"/>
</dbReference>
<dbReference type="Proteomes" id="UP000053411">
    <property type="component" value="Unassembled WGS sequence"/>
</dbReference>
<dbReference type="SUPFAM" id="SSF57850">
    <property type="entry name" value="RING/U-box"/>
    <property type="match status" value="3"/>
</dbReference>
<dbReference type="EMBL" id="KN848079">
    <property type="protein sequence ID" value="KIX96056.1"/>
    <property type="molecule type" value="Genomic_DNA"/>
</dbReference>
<dbReference type="InterPro" id="IPR054694">
    <property type="entry name" value="Parkin-like_IBR"/>
</dbReference>
<dbReference type="PROSITE" id="PS51873">
    <property type="entry name" value="TRIAD"/>
    <property type="match status" value="1"/>
</dbReference>
<dbReference type="InterPro" id="IPR013083">
    <property type="entry name" value="Znf_RING/FYVE/PHD"/>
</dbReference>
<dbReference type="Gene3D" id="3.30.40.10">
    <property type="entry name" value="Zinc/RING finger domain, C3HC4 (zinc finger)"/>
    <property type="match status" value="1"/>
</dbReference>
<evidence type="ECO:0000256" key="9">
    <source>
        <dbReference type="ARBA" id="ARBA00022833"/>
    </source>
</evidence>
<dbReference type="GO" id="GO:0008270">
    <property type="term" value="F:zinc ion binding"/>
    <property type="evidence" value="ECO:0007669"/>
    <property type="project" value="UniProtKB-KW"/>
</dbReference>
<dbReference type="GO" id="GO:0043161">
    <property type="term" value="P:proteasome-mediated ubiquitin-dependent protein catabolic process"/>
    <property type="evidence" value="ECO:0007669"/>
    <property type="project" value="TreeGrafter"/>
</dbReference>
<dbReference type="OrthoDB" id="9977870at2759"/>
<evidence type="ECO:0000256" key="2">
    <source>
        <dbReference type="ARBA" id="ARBA00004906"/>
    </source>
</evidence>
<evidence type="ECO:0000313" key="12">
    <source>
        <dbReference type="Proteomes" id="UP000053411"/>
    </source>
</evidence>
<evidence type="ECO:0000256" key="8">
    <source>
        <dbReference type="ARBA" id="ARBA00022786"/>
    </source>
</evidence>
<keyword evidence="5" id="KW-0479">Metal-binding</keyword>
<protein>
    <recommendedName>
        <fullName evidence="3">RBR-type E3 ubiquitin transferase</fullName>
        <ecNumber evidence="3">2.3.2.31</ecNumber>
    </recommendedName>
</protein>